<accession>A0ABQ2KJ01</accession>
<reference evidence="2" key="1">
    <citation type="journal article" date="2019" name="Int. J. Syst. Evol. Microbiol.">
        <title>The Global Catalogue of Microorganisms (GCM) 10K type strain sequencing project: providing services to taxonomists for standard genome sequencing and annotation.</title>
        <authorList>
            <consortium name="The Broad Institute Genomics Platform"/>
            <consortium name="The Broad Institute Genome Sequencing Center for Infectious Disease"/>
            <person name="Wu L."/>
            <person name="Ma J."/>
        </authorList>
    </citation>
    <scope>NUCLEOTIDE SEQUENCE [LARGE SCALE GENOMIC DNA]</scope>
    <source>
        <strain evidence="2">CGMCC 1.6960</strain>
    </source>
</reference>
<dbReference type="EMBL" id="BMLM01000001">
    <property type="protein sequence ID" value="GGN84441.1"/>
    <property type="molecule type" value="Genomic_DNA"/>
</dbReference>
<gene>
    <name evidence="1" type="ORF">GCM10010968_16150</name>
</gene>
<dbReference type="Proteomes" id="UP000626982">
    <property type="component" value="Unassembled WGS sequence"/>
</dbReference>
<evidence type="ECO:0000313" key="1">
    <source>
        <dbReference type="EMBL" id="GGN84441.1"/>
    </source>
</evidence>
<dbReference type="SUPFAM" id="SSF55961">
    <property type="entry name" value="Bet v1-like"/>
    <property type="match status" value="1"/>
</dbReference>
<sequence>MPHPLTVRARGARPARESWERFVRPAIWPRWAPQITATRCRDERVRRGSHGLVRAVGGIVARFRVDAVDDLRMEWAWTVRAGRLLVRMEHGVERVGDGSAAWARIHAPLPLAALYAPVAALALRRLVAR</sequence>
<organism evidence="1 2">
    <name type="scientific">Agrococcus terreus</name>
    <dbReference type="NCBI Taxonomy" id="574649"/>
    <lineage>
        <taxon>Bacteria</taxon>
        <taxon>Bacillati</taxon>
        <taxon>Actinomycetota</taxon>
        <taxon>Actinomycetes</taxon>
        <taxon>Micrococcales</taxon>
        <taxon>Microbacteriaceae</taxon>
        <taxon>Agrococcus</taxon>
    </lineage>
</organism>
<protein>
    <recommendedName>
        <fullName evidence="3">Polyketide cyclase / dehydrase and lipid transport</fullName>
    </recommendedName>
</protein>
<dbReference type="Gene3D" id="3.30.530.20">
    <property type="match status" value="1"/>
</dbReference>
<keyword evidence="2" id="KW-1185">Reference proteome</keyword>
<dbReference type="InterPro" id="IPR023393">
    <property type="entry name" value="START-like_dom_sf"/>
</dbReference>
<name>A0ABQ2KJ01_9MICO</name>
<evidence type="ECO:0008006" key="3">
    <source>
        <dbReference type="Google" id="ProtNLM"/>
    </source>
</evidence>
<comment type="caution">
    <text evidence="1">The sequence shown here is derived from an EMBL/GenBank/DDBJ whole genome shotgun (WGS) entry which is preliminary data.</text>
</comment>
<evidence type="ECO:0000313" key="2">
    <source>
        <dbReference type="Proteomes" id="UP000626982"/>
    </source>
</evidence>
<dbReference type="RefSeq" id="WP_188717658.1">
    <property type="nucleotide sequence ID" value="NZ_BAABBD010000002.1"/>
</dbReference>
<proteinExistence type="predicted"/>